<evidence type="ECO:0000313" key="2">
    <source>
        <dbReference type="Proteomes" id="UP001497516"/>
    </source>
</evidence>
<keyword evidence="2" id="KW-1185">Reference proteome</keyword>
<name>A0AAV2CGK8_9ROSI</name>
<gene>
    <name evidence="1" type="ORF">LTRI10_LOCUS3180</name>
</gene>
<protein>
    <submittedName>
        <fullName evidence="1">Uncharacterized protein</fullName>
    </submittedName>
</protein>
<organism evidence="1 2">
    <name type="scientific">Linum trigynum</name>
    <dbReference type="NCBI Taxonomy" id="586398"/>
    <lineage>
        <taxon>Eukaryota</taxon>
        <taxon>Viridiplantae</taxon>
        <taxon>Streptophyta</taxon>
        <taxon>Embryophyta</taxon>
        <taxon>Tracheophyta</taxon>
        <taxon>Spermatophyta</taxon>
        <taxon>Magnoliopsida</taxon>
        <taxon>eudicotyledons</taxon>
        <taxon>Gunneridae</taxon>
        <taxon>Pentapetalae</taxon>
        <taxon>rosids</taxon>
        <taxon>fabids</taxon>
        <taxon>Malpighiales</taxon>
        <taxon>Linaceae</taxon>
        <taxon>Linum</taxon>
    </lineage>
</organism>
<evidence type="ECO:0000313" key="1">
    <source>
        <dbReference type="EMBL" id="CAL1355414.1"/>
    </source>
</evidence>
<dbReference type="AlphaFoldDB" id="A0AAV2CGK8"/>
<proteinExistence type="predicted"/>
<reference evidence="1 2" key="1">
    <citation type="submission" date="2024-04" db="EMBL/GenBank/DDBJ databases">
        <authorList>
            <person name="Fracassetti M."/>
        </authorList>
    </citation>
    <scope>NUCLEOTIDE SEQUENCE [LARGE SCALE GENOMIC DNA]</scope>
</reference>
<sequence length="165" mass="17483">MPRTRVSSDASVARVVANLDVTPLFLPPDVASGRNADRRAFCPSCAINEEIRLTHASSGSYLRRVSAFLSAAIGVSIYGEESSSSSALDLVPPSPGTATETVANLRVPRAIRRSSDGFFSPLVSTSIGAADEHRASCAVGCSRDTPKQPITASSTFVNFSFFLYH</sequence>
<dbReference type="EMBL" id="OZ034813">
    <property type="protein sequence ID" value="CAL1355414.1"/>
    <property type="molecule type" value="Genomic_DNA"/>
</dbReference>
<dbReference type="Proteomes" id="UP001497516">
    <property type="component" value="Chromosome 1"/>
</dbReference>
<accession>A0AAV2CGK8</accession>